<dbReference type="Proteomes" id="UP000031599">
    <property type="component" value="Unassembled WGS sequence"/>
</dbReference>
<reference evidence="2 3" key="1">
    <citation type="submission" date="2014-12" db="EMBL/GenBank/DDBJ databases">
        <title>Genome assembly of Enhygromyxa salina DSM 15201.</title>
        <authorList>
            <person name="Sharma G."/>
            <person name="Subramanian S."/>
        </authorList>
    </citation>
    <scope>NUCLEOTIDE SEQUENCE [LARGE SCALE GENOMIC DNA]</scope>
    <source>
        <strain evidence="2 3">DSM 15201</strain>
    </source>
</reference>
<feature type="compositionally biased region" description="Basic and acidic residues" evidence="1">
    <location>
        <begin position="247"/>
        <end position="260"/>
    </location>
</feature>
<evidence type="ECO:0000313" key="3">
    <source>
        <dbReference type="Proteomes" id="UP000031599"/>
    </source>
</evidence>
<accession>A0A0C2CUQ7</accession>
<gene>
    <name evidence="2" type="ORF">DB30_06310</name>
</gene>
<proteinExistence type="predicted"/>
<dbReference type="EMBL" id="JMCC02000065">
    <property type="protein sequence ID" value="KIG14856.1"/>
    <property type="molecule type" value="Genomic_DNA"/>
</dbReference>
<name>A0A0C2CUQ7_9BACT</name>
<evidence type="ECO:0000313" key="2">
    <source>
        <dbReference type="EMBL" id="KIG14856.1"/>
    </source>
</evidence>
<feature type="region of interest" description="Disordered" evidence="1">
    <location>
        <begin position="247"/>
        <end position="268"/>
    </location>
</feature>
<dbReference type="AlphaFoldDB" id="A0A0C2CUQ7"/>
<comment type="caution">
    <text evidence="2">The sequence shown here is derived from an EMBL/GenBank/DDBJ whole genome shotgun (WGS) entry which is preliminary data.</text>
</comment>
<organism evidence="2 3">
    <name type="scientific">Enhygromyxa salina</name>
    <dbReference type="NCBI Taxonomy" id="215803"/>
    <lineage>
        <taxon>Bacteria</taxon>
        <taxon>Pseudomonadati</taxon>
        <taxon>Myxococcota</taxon>
        <taxon>Polyangia</taxon>
        <taxon>Nannocystales</taxon>
        <taxon>Nannocystaceae</taxon>
        <taxon>Enhygromyxa</taxon>
    </lineage>
</organism>
<sequence length="268" mass="29382">MIEARLRELHAPRIEPSPAHGEAADAREAEALAAWSQRYANARPDAGQRAASGRGASLLGVLGVFGRHRLAVALAAMLMAIVGACVLPTSYEIPLGISVEIRVAAGELDSAQEIANYVQARSNAAEVDVLMREVVGAGSGPQFVMMIRLWDHELALGEIELELREQFPELEGAEIIETPLEGEIETIWARRLANRAFSLSLREVDVEQARAQLLLELQAQGFEDDEVVVEVRDREDGQREVEVQIERRGFQADGHEHDPPVMDPASLD</sequence>
<evidence type="ECO:0000256" key="1">
    <source>
        <dbReference type="SAM" id="MobiDB-lite"/>
    </source>
</evidence>
<protein>
    <submittedName>
        <fullName evidence="2">Uncharacterized protein</fullName>
    </submittedName>
</protein>